<dbReference type="SMART" id="SM00360">
    <property type="entry name" value="RRM"/>
    <property type="match status" value="1"/>
</dbReference>
<dbReference type="GO" id="GO:0003723">
    <property type="term" value="F:RNA binding"/>
    <property type="evidence" value="ECO:0007669"/>
    <property type="project" value="UniProtKB-UniRule"/>
</dbReference>
<dbReference type="PANTHER" id="PTHR23249">
    <property type="entry name" value="TRAFFICKING PROTEIN PARTICLE COMPLEX SUBUNIT"/>
    <property type="match status" value="1"/>
</dbReference>
<proteinExistence type="inferred from homology"/>
<feature type="compositionally biased region" description="Gly residues" evidence="12">
    <location>
        <begin position="251"/>
        <end position="274"/>
    </location>
</feature>
<dbReference type="Gene3D" id="3.30.450.70">
    <property type="match status" value="1"/>
</dbReference>
<sequence length="456" mass="49803">MAIFSVFIISRSGSLIFHQDRSIPKIPPLERTLSSPAHFVLKDGRVEMELGAPSGHIVIEIDGEPLERDQIAKGGVPAMEYLSDAANYPLSLKLARKGLSVNEKIYLASTFFSVSAIVGQLSPAAGHSGIRSLHADSFTLNCYQSPTGIKFLALTDPRQPLSSVETLLRKMYELYADFALKNPFYTLDMPIRCSLFDSNLDLALDVAEKASDIVAAEIKMAEVKAENEHGGEQRNERARSRSPIRDERKGGSGGNKRGPPGSGRSGGGGGGRGAGDPHPRRVFVSNIPYDVKWQDLKDAFKKHVGDVSYVEIYEDEKGRSRGMGVIEFRDSGMVEKAIDVMNRHEIKDRKLVVKYDFETLDRGERRGGAPGASPGGMRGAPMGRDHREDRGPPPGRRPPGSSRWGDEVPPPPMRGAPVHPVDPSEKFGNTFGLSISFLESLGIDCPLTKRVFVVNV</sequence>
<evidence type="ECO:0000256" key="9">
    <source>
        <dbReference type="ARBA" id="ARBA00039791"/>
    </source>
</evidence>
<evidence type="ECO:0000256" key="4">
    <source>
        <dbReference type="ARBA" id="ARBA00022824"/>
    </source>
</evidence>
<reference evidence="14" key="1">
    <citation type="submission" date="2020-11" db="EMBL/GenBank/DDBJ databases">
        <authorList>
            <person name="Tran Van P."/>
        </authorList>
    </citation>
    <scope>NUCLEOTIDE SEQUENCE</scope>
</reference>
<evidence type="ECO:0000256" key="10">
    <source>
        <dbReference type="ARBA" id="ARBA00046052"/>
    </source>
</evidence>
<dbReference type="OrthoDB" id="246406at2759"/>
<dbReference type="InterPro" id="IPR012677">
    <property type="entry name" value="Nucleotide-bd_a/b_plait_sf"/>
</dbReference>
<comment type="subcellular location">
    <subcellularLocation>
        <location evidence="1">Endoplasmic reticulum</location>
    </subcellularLocation>
    <subcellularLocation>
        <location evidence="2">Golgi apparatus</location>
    </subcellularLocation>
</comment>
<evidence type="ECO:0000256" key="3">
    <source>
        <dbReference type="ARBA" id="ARBA00022448"/>
    </source>
</evidence>
<evidence type="ECO:0000313" key="14">
    <source>
        <dbReference type="EMBL" id="CAD7233928.1"/>
    </source>
</evidence>
<dbReference type="Pfam" id="PF04099">
    <property type="entry name" value="Sybindin"/>
    <property type="match status" value="1"/>
</dbReference>
<feature type="non-terminal residue" evidence="14">
    <location>
        <position position="1"/>
    </location>
</feature>
<evidence type="ECO:0000256" key="5">
    <source>
        <dbReference type="ARBA" id="ARBA00022884"/>
    </source>
</evidence>
<evidence type="ECO:0000256" key="1">
    <source>
        <dbReference type="ARBA" id="ARBA00004240"/>
    </source>
</evidence>
<evidence type="ECO:0000256" key="7">
    <source>
        <dbReference type="ARBA" id="ARBA00023034"/>
    </source>
</evidence>
<dbReference type="InterPro" id="IPR007233">
    <property type="entry name" value="TRAPPC"/>
</dbReference>
<dbReference type="GO" id="GO:0005783">
    <property type="term" value="C:endoplasmic reticulum"/>
    <property type="evidence" value="ECO:0007669"/>
    <property type="project" value="UniProtKB-SubCell"/>
</dbReference>
<protein>
    <recommendedName>
        <fullName evidence="9">Trafficking protein particle complex subunit 4</fullName>
    </recommendedName>
</protein>
<comment type="subunit">
    <text evidence="11">Component of the multisubunit TRAPP (transport protein particle) complex, which includes at least TRAPPC2, TRAPPC2L, TRAPPC3, TRAPPC3L, TRAPPC4, TRAPPC5, TRAPPC8, TRAPPC9, TRAPPC10, TRAPPC11 and TRAPPC12. Interacts with SDC2.</text>
</comment>
<dbReference type="AlphaFoldDB" id="A0A7R8WLC1"/>
<dbReference type="SUPFAM" id="SSF64356">
    <property type="entry name" value="SNARE-like"/>
    <property type="match status" value="1"/>
</dbReference>
<keyword evidence="7" id="KW-0333">Golgi apparatus</keyword>
<evidence type="ECO:0000256" key="8">
    <source>
        <dbReference type="ARBA" id="ARBA00038179"/>
    </source>
</evidence>
<evidence type="ECO:0000256" key="12">
    <source>
        <dbReference type="SAM" id="MobiDB-lite"/>
    </source>
</evidence>
<organism evidence="14">
    <name type="scientific">Cyprideis torosa</name>
    <dbReference type="NCBI Taxonomy" id="163714"/>
    <lineage>
        <taxon>Eukaryota</taxon>
        <taxon>Metazoa</taxon>
        <taxon>Ecdysozoa</taxon>
        <taxon>Arthropoda</taxon>
        <taxon>Crustacea</taxon>
        <taxon>Oligostraca</taxon>
        <taxon>Ostracoda</taxon>
        <taxon>Podocopa</taxon>
        <taxon>Podocopida</taxon>
        <taxon>Cytherocopina</taxon>
        <taxon>Cytheroidea</taxon>
        <taxon>Cytherideidae</taxon>
        <taxon>Cyprideis</taxon>
    </lineage>
</organism>
<dbReference type="Gene3D" id="3.30.70.330">
    <property type="match status" value="1"/>
</dbReference>
<feature type="compositionally biased region" description="Gly residues" evidence="12">
    <location>
        <begin position="368"/>
        <end position="378"/>
    </location>
</feature>
<evidence type="ECO:0000256" key="2">
    <source>
        <dbReference type="ARBA" id="ARBA00004555"/>
    </source>
</evidence>
<dbReference type="InterPro" id="IPR035979">
    <property type="entry name" value="RBD_domain_sf"/>
</dbReference>
<dbReference type="GO" id="GO:0030008">
    <property type="term" value="C:TRAPP complex"/>
    <property type="evidence" value="ECO:0007669"/>
    <property type="project" value="InterPro"/>
</dbReference>
<evidence type="ECO:0000256" key="6">
    <source>
        <dbReference type="ARBA" id="ARBA00022892"/>
    </source>
</evidence>
<dbReference type="CDD" id="cd14856">
    <property type="entry name" value="TRAPPC4_synbindin"/>
    <property type="match status" value="1"/>
</dbReference>
<feature type="region of interest" description="Disordered" evidence="12">
    <location>
        <begin position="224"/>
        <end position="281"/>
    </location>
</feature>
<keyword evidence="6" id="KW-0931">ER-Golgi transport</keyword>
<keyword evidence="4" id="KW-0256">Endoplasmic reticulum</keyword>
<dbReference type="SMART" id="SM01399">
    <property type="entry name" value="Sybindin"/>
    <property type="match status" value="1"/>
</dbReference>
<dbReference type="EMBL" id="OB667299">
    <property type="protein sequence ID" value="CAD7233928.1"/>
    <property type="molecule type" value="Genomic_DNA"/>
</dbReference>
<comment type="function">
    <text evidence="10">Core component of the TRAPP complexes which has a function of guanine nucleotide exchange factor activity for Rab1 GTPase. Plays a role in vesicular transport from endoplasmic reticulum to Golgi and autophagy. May play a role in dendrite postsynaptic membrane trafficking.</text>
</comment>
<dbReference type="Pfam" id="PF00076">
    <property type="entry name" value="RRM_1"/>
    <property type="match status" value="1"/>
</dbReference>
<evidence type="ECO:0000259" key="13">
    <source>
        <dbReference type="PROSITE" id="PS50102"/>
    </source>
</evidence>
<gene>
    <name evidence="14" type="ORF">CTOB1V02_LOCUS11746</name>
</gene>
<feature type="domain" description="RRM" evidence="13">
    <location>
        <begin position="280"/>
        <end position="358"/>
    </location>
</feature>
<name>A0A7R8WLC1_9CRUS</name>
<dbReference type="InterPro" id="IPR000504">
    <property type="entry name" value="RRM_dom"/>
</dbReference>
<feature type="region of interest" description="Disordered" evidence="12">
    <location>
        <begin position="362"/>
        <end position="423"/>
    </location>
</feature>
<dbReference type="SUPFAM" id="SSF54928">
    <property type="entry name" value="RNA-binding domain, RBD"/>
    <property type="match status" value="1"/>
</dbReference>
<feature type="compositionally biased region" description="Basic and acidic residues" evidence="12">
    <location>
        <begin position="224"/>
        <end position="250"/>
    </location>
</feature>
<dbReference type="InterPro" id="IPR011012">
    <property type="entry name" value="Longin-like_dom_sf"/>
</dbReference>
<dbReference type="GO" id="GO:0005794">
    <property type="term" value="C:Golgi apparatus"/>
    <property type="evidence" value="ECO:0007669"/>
    <property type="project" value="UniProtKB-SubCell"/>
</dbReference>
<keyword evidence="5" id="KW-0694">RNA-binding</keyword>
<evidence type="ECO:0000256" key="11">
    <source>
        <dbReference type="ARBA" id="ARBA00046941"/>
    </source>
</evidence>
<dbReference type="PROSITE" id="PS50102">
    <property type="entry name" value="RRM"/>
    <property type="match status" value="1"/>
</dbReference>
<dbReference type="PANTHER" id="PTHR23249:SF15">
    <property type="entry name" value="TRAFFICKING PROTEIN PARTICLE COMPLEX SUBUNIT 4"/>
    <property type="match status" value="1"/>
</dbReference>
<comment type="similarity">
    <text evidence="8">Belongs to the TRAPP small subunits family. TRAPPC4 subfamily.</text>
</comment>
<dbReference type="GO" id="GO:0006888">
    <property type="term" value="P:endoplasmic reticulum to Golgi vesicle-mediated transport"/>
    <property type="evidence" value="ECO:0007669"/>
    <property type="project" value="TreeGrafter"/>
</dbReference>
<accession>A0A7R8WLC1</accession>
<keyword evidence="3" id="KW-0813">Transport</keyword>